<keyword evidence="4" id="KW-0963">Cytoplasm</keyword>
<dbReference type="PANTHER" id="PTHR11097:SF8">
    <property type="entry name" value="EXOSOME COMPLEX COMPONENT RRP42"/>
    <property type="match status" value="1"/>
</dbReference>
<dbReference type="PANTHER" id="PTHR11097">
    <property type="entry name" value="EXOSOME COMPLEX EXONUCLEASE RIBOSOMAL RNA PROCESSING PROTEIN"/>
    <property type="match status" value="1"/>
</dbReference>
<dbReference type="Pfam" id="PF03725">
    <property type="entry name" value="RNase_PH_C"/>
    <property type="match status" value="1"/>
</dbReference>
<evidence type="ECO:0000259" key="7">
    <source>
        <dbReference type="Pfam" id="PF03725"/>
    </source>
</evidence>
<dbReference type="GO" id="GO:0000176">
    <property type="term" value="C:nuclear exosome (RNase complex)"/>
    <property type="evidence" value="ECO:0007669"/>
    <property type="project" value="TreeGrafter"/>
</dbReference>
<dbReference type="InterPro" id="IPR015847">
    <property type="entry name" value="ExoRNase_PH_dom2"/>
</dbReference>
<gene>
    <name evidence="8" type="ORF">ECRASSUSDP1_LOCUS16027</name>
</gene>
<evidence type="ECO:0000256" key="6">
    <source>
        <dbReference type="ARBA" id="ARBA00042523"/>
    </source>
</evidence>
<dbReference type="InterPro" id="IPR036345">
    <property type="entry name" value="ExoRNase_PH_dom2_sf"/>
</dbReference>
<dbReference type="InterPro" id="IPR027408">
    <property type="entry name" value="PNPase/RNase_PH_dom_sf"/>
</dbReference>
<dbReference type="GO" id="GO:0000467">
    <property type="term" value="P:exonucleolytic trimming to generate mature 3'-end of 5.8S rRNA from tricistronic rRNA transcript (SSU-rRNA, 5.8S rRNA, LSU-rRNA)"/>
    <property type="evidence" value="ECO:0007669"/>
    <property type="project" value="TreeGrafter"/>
</dbReference>
<keyword evidence="5" id="KW-0271">Exosome</keyword>
<keyword evidence="9" id="KW-1185">Reference proteome</keyword>
<dbReference type="GO" id="GO:0034475">
    <property type="term" value="P:U4 snRNA 3'-end processing"/>
    <property type="evidence" value="ECO:0007669"/>
    <property type="project" value="TreeGrafter"/>
</dbReference>
<dbReference type="GO" id="GO:0016075">
    <property type="term" value="P:rRNA catabolic process"/>
    <property type="evidence" value="ECO:0007669"/>
    <property type="project" value="TreeGrafter"/>
</dbReference>
<dbReference type="GO" id="GO:0034476">
    <property type="term" value="P:U5 snRNA 3'-end processing"/>
    <property type="evidence" value="ECO:0007669"/>
    <property type="project" value="TreeGrafter"/>
</dbReference>
<evidence type="ECO:0000256" key="4">
    <source>
        <dbReference type="ARBA" id="ARBA00022490"/>
    </source>
</evidence>
<dbReference type="Gene3D" id="3.30.230.70">
    <property type="entry name" value="GHMP Kinase, N-terminal domain"/>
    <property type="match status" value="1"/>
</dbReference>
<dbReference type="InterPro" id="IPR020568">
    <property type="entry name" value="Ribosomal_Su5_D2-typ_SF"/>
</dbReference>
<proteinExistence type="inferred from homology"/>
<evidence type="ECO:0000256" key="1">
    <source>
        <dbReference type="ARBA" id="ARBA00004496"/>
    </source>
</evidence>
<evidence type="ECO:0000313" key="8">
    <source>
        <dbReference type="EMBL" id="CAI2374670.1"/>
    </source>
</evidence>
<dbReference type="GO" id="GO:0071035">
    <property type="term" value="P:nuclear polyadenylation-dependent rRNA catabolic process"/>
    <property type="evidence" value="ECO:0007669"/>
    <property type="project" value="TreeGrafter"/>
</dbReference>
<dbReference type="GO" id="GO:0071038">
    <property type="term" value="P:TRAMP-dependent tRNA surveillance pathway"/>
    <property type="evidence" value="ECO:0007669"/>
    <property type="project" value="TreeGrafter"/>
</dbReference>
<dbReference type="SUPFAM" id="SSF55666">
    <property type="entry name" value="Ribonuclease PH domain 2-like"/>
    <property type="match status" value="1"/>
</dbReference>
<dbReference type="AlphaFoldDB" id="A0AAD1XL24"/>
<sequence length="293" mass="32548">MELSDSEILFYQESFKNGFRVDGRENTQLRPIKIKHGSIPAAWGSATILYGDDDQEITVSIKAKTQIGENGSPVFAFHISQKSDAKDEDKGLIKYYVESIQTGSSLFTKIRAAEKTKNLLNSFLDKYMGEVIDRSELYLDQSTSWLLNVDVHLPGELSLNQLQPISIAVLAAFQNLRFPQVIVTQDQVTNNVEVDLRENIIDEEGTDTLESVSTSDSCLLIQVGICGDNIIFDPTKEESLCVDTSLLVAINSKGEVMGIEKIGNNVGFDAMKKAVQIIVEKAKDIFEFYGFNS</sequence>
<protein>
    <recommendedName>
        <fullName evidence="6">Ribosomal RNA-processing protein 42</fullName>
    </recommendedName>
</protein>
<evidence type="ECO:0000256" key="3">
    <source>
        <dbReference type="ARBA" id="ARBA00006678"/>
    </source>
</evidence>
<dbReference type="SUPFAM" id="SSF54211">
    <property type="entry name" value="Ribosomal protein S5 domain 2-like"/>
    <property type="match status" value="1"/>
</dbReference>
<name>A0AAD1XL24_EUPCR</name>
<evidence type="ECO:0000256" key="2">
    <source>
        <dbReference type="ARBA" id="ARBA00004604"/>
    </source>
</evidence>
<organism evidence="8 9">
    <name type="scientific">Euplotes crassus</name>
    <dbReference type="NCBI Taxonomy" id="5936"/>
    <lineage>
        <taxon>Eukaryota</taxon>
        <taxon>Sar</taxon>
        <taxon>Alveolata</taxon>
        <taxon>Ciliophora</taxon>
        <taxon>Intramacronucleata</taxon>
        <taxon>Spirotrichea</taxon>
        <taxon>Hypotrichia</taxon>
        <taxon>Euplotida</taxon>
        <taxon>Euplotidae</taxon>
        <taxon>Moneuplotes</taxon>
    </lineage>
</organism>
<reference evidence="8" key="1">
    <citation type="submission" date="2023-07" db="EMBL/GenBank/DDBJ databases">
        <authorList>
            <consortium name="AG Swart"/>
            <person name="Singh M."/>
            <person name="Singh A."/>
            <person name="Seah K."/>
            <person name="Emmerich C."/>
        </authorList>
    </citation>
    <scope>NUCLEOTIDE SEQUENCE</scope>
    <source>
        <strain evidence="8">DP1</strain>
    </source>
</reference>
<dbReference type="GO" id="GO:0034473">
    <property type="term" value="P:U1 snRNA 3'-end processing"/>
    <property type="evidence" value="ECO:0007669"/>
    <property type="project" value="TreeGrafter"/>
</dbReference>
<dbReference type="GO" id="GO:0035925">
    <property type="term" value="F:mRNA 3'-UTR AU-rich region binding"/>
    <property type="evidence" value="ECO:0007669"/>
    <property type="project" value="TreeGrafter"/>
</dbReference>
<evidence type="ECO:0000256" key="5">
    <source>
        <dbReference type="ARBA" id="ARBA00022835"/>
    </source>
</evidence>
<accession>A0AAD1XL24</accession>
<comment type="similarity">
    <text evidence="3">Belongs to the RNase PH family.</text>
</comment>
<dbReference type="GO" id="GO:0005730">
    <property type="term" value="C:nucleolus"/>
    <property type="evidence" value="ECO:0007669"/>
    <property type="project" value="UniProtKB-SubCell"/>
</dbReference>
<dbReference type="GO" id="GO:0071028">
    <property type="term" value="P:nuclear mRNA surveillance"/>
    <property type="evidence" value="ECO:0007669"/>
    <property type="project" value="TreeGrafter"/>
</dbReference>
<comment type="caution">
    <text evidence="8">The sequence shown here is derived from an EMBL/GenBank/DDBJ whole genome shotgun (WGS) entry which is preliminary data.</text>
</comment>
<evidence type="ECO:0000313" key="9">
    <source>
        <dbReference type="Proteomes" id="UP001295684"/>
    </source>
</evidence>
<dbReference type="InterPro" id="IPR050590">
    <property type="entry name" value="Exosome_comp_Rrp42_subfam"/>
</dbReference>
<comment type="subcellular location">
    <subcellularLocation>
        <location evidence="1">Cytoplasm</location>
    </subcellularLocation>
    <subcellularLocation>
        <location evidence="2">Nucleus</location>
        <location evidence="2">Nucleolus</location>
    </subcellularLocation>
</comment>
<dbReference type="EMBL" id="CAMPGE010016095">
    <property type="protein sequence ID" value="CAI2374670.1"/>
    <property type="molecule type" value="Genomic_DNA"/>
</dbReference>
<dbReference type="GO" id="GO:0000177">
    <property type="term" value="C:cytoplasmic exosome (RNase complex)"/>
    <property type="evidence" value="ECO:0007669"/>
    <property type="project" value="TreeGrafter"/>
</dbReference>
<feature type="domain" description="Exoribonuclease phosphorolytic" evidence="7">
    <location>
        <begin position="221"/>
        <end position="273"/>
    </location>
</feature>
<dbReference type="Proteomes" id="UP001295684">
    <property type="component" value="Unassembled WGS sequence"/>
</dbReference>